<keyword evidence="3" id="KW-1185">Reference proteome</keyword>
<proteinExistence type="predicted"/>
<dbReference type="STRING" id="405564.SAMN04487905_1228"/>
<dbReference type="RefSeq" id="WP_092604651.1">
    <property type="nucleotide sequence ID" value="NZ_FNJR01000022.1"/>
</dbReference>
<evidence type="ECO:0000313" key="3">
    <source>
        <dbReference type="Proteomes" id="UP000199497"/>
    </source>
</evidence>
<feature type="region of interest" description="Disordered" evidence="1">
    <location>
        <begin position="462"/>
        <end position="481"/>
    </location>
</feature>
<feature type="compositionally biased region" description="Polar residues" evidence="1">
    <location>
        <begin position="463"/>
        <end position="476"/>
    </location>
</feature>
<evidence type="ECO:0000256" key="1">
    <source>
        <dbReference type="SAM" id="MobiDB-lite"/>
    </source>
</evidence>
<accession>A0A1H0X1N9</accession>
<dbReference type="OrthoDB" id="4846903at2"/>
<gene>
    <name evidence="2" type="ORF">SAMN04487905_1228</name>
</gene>
<evidence type="ECO:0000313" key="2">
    <source>
        <dbReference type="EMBL" id="SDP96863.1"/>
    </source>
</evidence>
<reference evidence="3" key="1">
    <citation type="submission" date="2016-10" db="EMBL/GenBank/DDBJ databases">
        <authorList>
            <person name="Varghese N."/>
            <person name="Submissions S."/>
        </authorList>
    </citation>
    <scope>NUCLEOTIDE SEQUENCE [LARGE SCALE GENOMIC DNA]</scope>
    <source>
        <strain evidence="3">DSM 46732</strain>
    </source>
</reference>
<organism evidence="2 3">
    <name type="scientific">Actinopolyspora xinjiangensis</name>
    <dbReference type="NCBI Taxonomy" id="405564"/>
    <lineage>
        <taxon>Bacteria</taxon>
        <taxon>Bacillati</taxon>
        <taxon>Actinomycetota</taxon>
        <taxon>Actinomycetes</taxon>
        <taxon>Actinopolysporales</taxon>
        <taxon>Actinopolysporaceae</taxon>
        <taxon>Actinopolyspora</taxon>
    </lineage>
</organism>
<dbReference type="AlphaFoldDB" id="A0A1H0X1N9"/>
<dbReference type="EMBL" id="FNJR01000022">
    <property type="protein sequence ID" value="SDP96863.1"/>
    <property type="molecule type" value="Genomic_DNA"/>
</dbReference>
<dbReference type="Proteomes" id="UP000199497">
    <property type="component" value="Unassembled WGS sequence"/>
</dbReference>
<sequence length="758" mass="81538">MTDASTTVEHHTALHENLSDGEFVTTTRYQISLHDNYVPVVTAGEYTVKVDHRVTTDKAGPQQGQLDTTLNGEKSFSVTAPRFGIDPGEVFAAYPPPAARGNFETAVPHLTLSRASLPWERTFTTQDRTIPWVALLLLKPDEVATVPPSGDLVVSRPVKELTGVNDNVELPELGTIPPPIVDGTCRTLDLDKDAVGRLLPTKTELPYLVHARDVGVVGQRSRDERWAKGRYCVLLGNRLARRNTRYTAALVSLEGHSRWKVLGGDKEPSKPVRFVVLWSWSFETDTSAEPHFGALAAALAKDAKDHGATLRLRTSIPSGGHGTEARERIECGYVPVLHRLPGGEDALGWYRGPLTPEPARTLPTSAPPATASEALIYSQKYGTFDVSYASAFTLGRLMAVADQQLSRSLVRFRADALRAVQRATARTLGQAEDGTEHAVDRFTGLVENGLGKRLTDELKKLSNKPTENVVESTSEQPPTTTPVGQLIADALTGAGGAALVDACARALDEVVDSHLPTLGEAGLDAKKLFDSLPFHHLVPDAALLPPEALRFCYVDNQWMAHVVAGVANLGVSGDVDAAASSALLDATTRGLGAACGMLLRSRMVQHWPALIVEASESGKTVGMRPRRPAPDVLLVLFESTPDKVVIREPAHALNFGLDIPVGADNGKLYLRNIANDDPVPGKKLAQPNDRTLADIRVLLRTEDSDVLNLTNGGKDKALVPAMAAALKKTEQHPAPKITSALLALQLANSPKQLTLTAQ</sequence>
<protein>
    <submittedName>
        <fullName evidence="2">Uncharacterized protein</fullName>
    </submittedName>
</protein>
<name>A0A1H0X1N9_9ACTN</name>